<dbReference type="AlphaFoldDB" id="A0A7Z0D5M9"/>
<dbReference type="RefSeq" id="WP_179429582.1">
    <property type="nucleotide sequence ID" value="NZ_JACBZP010000001.1"/>
</dbReference>
<organism evidence="2 3">
    <name type="scientific">Spelaeicoccus albus</name>
    <dbReference type="NCBI Taxonomy" id="1280376"/>
    <lineage>
        <taxon>Bacteria</taxon>
        <taxon>Bacillati</taxon>
        <taxon>Actinomycetota</taxon>
        <taxon>Actinomycetes</taxon>
        <taxon>Micrococcales</taxon>
        <taxon>Brevibacteriaceae</taxon>
        <taxon>Spelaeicoccus</taxon>
    </lineage>
</organism>
<name>A0A7Z0D5M9_9MICO</name>
<reference evidence="2 3" key="1">
    <citation type="submission" date="2020-07" db="EMBL/GenBank/DDBJ databases">
        <title>Sequencing the genomes of 1000 actinobacteria strains.</title>
        <authorList>
            <person name="Klenk H.-P."/>
        </authorList>
    </citation>
    <scope>NUCLEOTIDE SEQUENCE [LARGE SCALE GENOMIC DNA]</scope>
    <source>
        <strain evidence="2 3">DSM 26341</strain>
    </source>
</reference>
<protein>
    <submittedName>
        <fullName evidence="2">Uncharacterized protein</fullName>
    </submittedName>
</protein>
<accession>A0A7Z0D5M9</accession>
<keyword evidence="3" id="KW-1185">Reference proteome</keyword>
<feature type="transmembrane region" description="Helical" evidence="1">
    <location>
        <begin position="25"/>
        <end position="49"/>
    </location>
</feature>
<dbReference type="EMBL" id="JACBZP010000001">
    <property type="protein sequence ID" value="NYI69340.1"/>
    <property type="molecule type" value="Genomic_DNA"/>
</dbReference>
<keyword evidence="1" id="KW-0812">Transmembrane</keyword>
<dbReference type="Proteomes" id="UP000539111">
    <property type="component" value="Unassembled WGS sequence"/>
</dbReference>
<comment type="caution">
    <text evidence="2">The sequence shown here is derived from an EMBL/GenBank/DDBJ whole genome shotgun (WGS) entry which is preliminary data.</text>
</comment>
<keyword evidence="1" id="KW-1133">Transmembrane helix</keyword>
<evidence type="ECO:0000313" key="3">
    <source>
        <dbReference type="Proteomes" id="UP000539111"/>
    </source>
</evidence>
<gene>
    <name evidence="2" type="ORF">BJY26_003646</name>
</gene>
<evidence type="ECO:0000313" key="2">
    <source>
        <dbReference type="EMBL" id="NYI69340.1"/>
    </source>
</evidence>
<keyword evidence="1" id="KW-0472">Membrane</keyword>
<evidence type="ECO:0000256" key="1">
    <source>
        <dbReference type="SAM" id="Phobius"/>
    </source>
</evidence>
<proteinExistence type="predicted"/>
<sequence length="244" mass="25787">MSVVSRQLGHAGFLAADSSDSSDGWLGLIVIVVLAAIIAGIVALIVHLVNKHRANSRRFKIPDAVVNAARQSQRDALRQRLSTNTLNVAAELESCKTDDIDAETARTITHGLDAYSLASGIVDEDSPRTVDMAGALVLTRIAEQDLEIVRSGRKRTASAILCAVNPLHGDATHDAVLEGSSGHSQHLRACRTCARALDAGRTPDWLYDANAPYVEGGTVWARTLFGSAGVDLVAAVTRAEGSGE</sequence>